<dbReference type="AlphaFoldDB" id="A0A5E4UX13"/>
<dbReference type="Proteomes" id="UP000406256">
    <property type="component" value="Unassembled WGS sequence"/>
</dbReference>
<keyword evidence="5" id="KW-1185">Reference proteome</keyword>
<dbReference type="InterPro" id="IPR015797">
    <property type="entry name" value="NUDIX_hydrolase-like_dom_sf"/>
</dbReference>
<comment type="cofactor">
    <cofactor evidence="1">
        <name>Mg(2+)</name>
        <dbReference type="ChEBI" id="CHEBI:18420"/>
    </cofactor>
</comment>
<evidence type="ECO:0000313" key="5">
    <source>
        <dbReference type="Proteomes" id="UP000406256"/>
    </source>
</evidence>
<dbReference type="PROSITE" id="PS00893">
    <property type="entry name" value="NUDIX_BOX"/>
    <property type="match status" value="1"/>
</dbReference>
<dbReference type="InterPro" id="IPR000086">
    <property type="entry name" value="NUDIX_hydrolase_dom"/>
</dbReference>
<keyword evidence="2" id="KW-0378">Hydrolase</keyword>
<organism evidence="4 5">
    <name type="scientific">Pandoraea anhela</name>
    <dbReference type="NCBI Taxonomy" id="2508295"/>
    <lineage>
        <taxon>Bacteria</taxon>
        <taxon>Pseudomonadati</taxon>
        <taxon>Pseudomonadota</taxon>
        <taxon>Betaproteobacteria</taxon>
        <taxon>Burkholderiales</taxon>
        <taxon>Burkholderiaceae</taxon>
        <taxon>Pandoraea</taxon>
    </lineage>
</organism>
<evidence type="ECO:0000313" key="4">
    <source>
        <dbReference type="EMBL" id="VVE04143.1"/>
    </source>
</evidence>
<evidence type="ECO:0000259" key="3">
    <source>
        <dbReference type="PROSITE" id="PS51462"/>
    </source>
</evidence>
<gene>
    <name evidence="4" type="ORF">PAN31108_02290</name>
</gene>
<dbReference type="PROSITE" id="PS51462">
    <property type="entry name" value="NUDIX"/>
    <property type="match status" value="1"/>
</dbReference>
<dbReference type="EMBL" id="CABPSB010000006">
    <property type="protein sequence ID" value="VVE04143.1"/>
    <property type="molecule type" value="Genomic_DNA"/>
</dbReference>
<proteinExistence type="predicted"/>
<dbReference type="PANTHER" id="PTHR43046">
    <property type="entry name" value="GDP-MANNOSE MANNOSYL HYDROLASE"/>
    <property type="match status" value="1"/>
</dbReference>
<feature type="domain" description="Nudix hydrolase" evidence="3">
    <location>
        <begin position="21"/>
        <end position="146"/>
    </location>
</feature>
<dbReference type="InterPro" id="IPR020084">
    <property type="entry name" value="NUDIX_hydrolase_CS"/>
</dbReference>
<sequence length="154" mass="17414">MPLVKWMISSLRNFARRIGGGKTVGVRALIIDESDRVLLVRHTYLNGWFTPGGGVNAGETLMEALRREVFEETTLQITGEVQLFNAYFSNSENRDDYPVLYVIREFSGTARIGDAAEIAEIGWFPIDALPESTSPKTRQRVSEFRGLCPKSERW</sequence>
<dbReference type="SUPFAM" id="SSF55811">
    <property type="entry name" value="Nudix"/>
    <property type="match status" value="1"/>
</dbReference>
<protein>
    <submittedName>
        <fullName evidence="4">ADP-ribose pyrophosphatase</fullName>
    </submittedName>
</protein>
<evidence type="ECO:0000256" key="1">
    <source>
        <dbReference type="ARBA" id="ARBA00001946"/>
    </source>
</evidence>
<dbReference type="PANTHER" id="PTHR43046:SF14">
    <property type="entry name" value="MUTT_NUDIX FAMILY PROTEIN"/>
    <property type="match status" value="1"/>
</dbReference>
<dbReference type="Gene3D" id="3.90.79.10">
    <property type="entry name" value="Nucleoside Triphosphate Pyrophosphohydrolase"/>
    <property type="match status" value="1"/>
</dbReference>
<dbReference type="GO" id="GO:0016787">
    <property type="term" value="F:hydrolase activity"/>
    <property type="evidence" value="ECO:0007669"/>
    <property type="project" value="UniProtKB-KW"/>
</dbReference>
<dbReference type="RefSeq" id="WP_174994936.1">
    <property type="nucleotide sequence ID" value="NZ_CABPSB010000006.1"/>
</dbReference>
<reference evidence="4 5" key="1">
    <citation type="submission" date="2019-08" db="EMBL/GenBank/DDBJ databases">
        <authorList>
            <person name="Peeters C."/>
        </authorList>
    </citation>
    <scope>NUCLEOTIDE SEQUENCE [LARGE SCALE GENOMIC DNA]</scope>
    <source>
        <strain evidence="4 5">LMG 31108</strain>
    </source>
</reference>
<accession>A0A5E4UX13</accession>
<dbReference type="Pfam" id="PF00293">
    <property type="entry name" value="NUDIX"/>
    <property type="match status" value="1"/>
</dbReference>
<name>A0A5E4UX13_9BURK</name>
<evidence type="ECO:0000256" key="2">
    <source>
        <dbReference type="ARBA" id="ARBA00022801"/>
    </source>
</evidence>